<organism evidence="4 5">
    <name type="scientific">Amycolatopsis taiwanensis</name>
    <dbReference type="NCBI Taxonomy" id="342230"/>
    <lineage>
        <taxon>Bacteria</taxon>
        <taxon>Bacillati</taxon>
        <taxon>Actinomycetota</taxon>
        <taxon>Actinomycetes</taxon>
        <taxon>Pseudonocardiales</taxon>
        <taxon>Pseudonocardiaceae</taxon>
        <taxon>Amycolatopsis</taxon>
    </lineage>
</organism>
<dbReference type="SUPFAM" id="SSF51735">
    <property type="entry name" value="NAD(P)-binding Rossmann-fold domains"/>
    <property type="match status" value="1"/>
</dbReference>
<keyword evidence="5" id="KW-1185">Reference proteome</keyword>
<comment type="caution">
    <text evidence="4">The sequence shown here is derived from an EMBL/GenBank/DDBJ whole genome shotgun (WGS) entry which is preliminary data.</text>
</comment>
<evidence type="ECO:0000313" key="5">
    <source>
        <dbReference type="Proteomes" id="UP001165136"/>
    </source>
</evidence>
<dbReference type="GO" id="GO:0016491">
    <property type="term" value="F:oxidoreductase activity"/>
    <property type="evidence" value="ECO:0007669"/>
    <property type="project" value="UniProtKB-KW"/>
</dbReference>
<evidence type="ECO:0000256" key="2">
    <source>
        <dbReference type="ARBA" id="ARBA00023002"/>
    </source>
</evidence>
<keyword evidence="2" id="KW-0560">Oxidoreductase</keyword>
<dbReference type="NCBIfam" id="NF004826">
    <property type="entry name" value="PRK06182.1"/>
    <property type="match status" value="1"/>
</dbReference>
<dbReference type="InterPro" id="IPR002347">
    <property type="entry name" value="SDR_fam"/>
</dbReference>
<name>A0A9W6R910_9PSEU</name>
<evidence type="ECO:0000313" key="4">
    <source>
        <dbReference type="EMBL" id="GLY71264.1"/>
    </source>
</evidence>
<dbReference type="InterPro" id="IPR036291">
    <property type="entry name" value="NAD(P)-bd_dom_sf"/>
</dbReference>
<dbReference type="PANTHER" id="PTHR44169">
    <property type="entry name" value="NADPH-DEPENDENT 1-ACYLDIHYDROXYACETONE PHOSPHATE REDUCTASE"/>
    <property type="match status" value="1"/>
</dbReference>
<dbReference type="PRINTS" id="PR00080">
    <property type="entry name" value="SDRFAMILY"/>
</dbReference>
<dbReference type="PANTHER" id="PTHR44169:SF6">
    <property type="entry name" value="NADPH-DEPENDENT 1-ACYLDIHYDROXYACETONE PHOSPHATE REDUCTASE"/>
    <property type="match status" value="1"/>
</dbReference>
<evidence type="ECO:0000256" key="1">
    <source>
        <dbReference type="ARBA" id="ARBA00006484"/>
    </source>
</evidence>
<dbReference type="Proteomes" id="UP001165136">
    <property type="component" value="Unassembled WGS sequence"/>
</dbReference>
<protein>
    <submittedName>
        <fullName evidence="4">Short-chain dehydrogenase/reductase</fullName>
    </submittedName>
</protein>
<evidence type="ECO:0000256" key="3">
    <source>
        <dbReference type="RuleBase" id="RU000363"/>
    </source>
</evidence>
<dbReference type="CDD" id="cd05374">
    <property type="entry name" value="17beta-HSD-like_SDR_c"/>
    <property type="match status" value="1"/>
</dbReference>
<proteinExistence type="inferred from homology"/>
<dbReference type="Gene3D" id="3.40.50.720">
    <property type="entry name" value="NAD(P)-binding Rossmann-like Domain"/>
    <property type="match status" value="1"/>
</dbReference>
<comment type="similarity">
    <text evidence="1 3">Belongs to the short-chain dehydrogenases/reductases (SDR) family.</text>
</comment>
<dbReference type="EMBL" id="BSTI01000033">
    <property type="protein sequence ID" value="GLY71264.1"/>
    <property type="molecule type" value="Genomic_DNA"/>
</dbReference>
<reference evidence="4" key="1">
    <citation type="submission" date="2023-03" db="EMBL/GenBank/DDBJ databases">
        <title>Amycolatopsis taiwanensis NBRC 103393.</title>
        <authorList>
            <person name="Ichikawa N."/>
            <person name="Sato H."/>
            <person name="Tonouchi N."/>
        </authorList>
    </citation>
    <scope>NUCLEOTIDE SEQUENCE</scope>
    <source>
        <strain evidence="4">NBRC 103393</strain>
    </source>
</reference>
<sequence>MATKVCLVTGASSGIGHATALELLRAGHVVYGAARRVSKMEPIQAAGGQVVELDVTKEADVNEVVRVILAEQGRIDVLVNNAGAGLHGSVEEVGLDKARSLFDVNVFGPARLTQLVLPHLRKQGSGTVVNVSSIAGEIALPLGAWYYASKHALEAYSDTLRQELSPFGINVVLIQPGIIKTEFEHGTSDELREVSGKGAYHNVAEAMAKQAESQGDKGSSAVVVARAIRKAVESSSPKPRYAVGYLAKTILWMNRLLPDRIYDKVMTGRLN</sequence>
<dbReference type="AlphaFoldDB" id="A0A9W6R910"/>
<dbReference type="PRINTS" id="PR00081">
    <property type="entry name" value="GDHRDH"/>
</dbReference>
<gene>
    <name evidence="4" type="ORF">Atai01_78830</name>
</gene>
<dbReference type="RefSeq" id="WP_285490921.1">
    <property type="nucleotide sequence ID" value="NZ_BSTI01000033.1"/>
</dbReference>
<dbReference type="Pfam" id="PF00106">
    <property type="entry name" value="adh_short"/>
    <property type="match status" value="1"/>
</dbReference>
<accession>A0A9W6R910</accession>